<evidence type="ECO:0000256" key="1">
    <source>
        <dbReference type="ARBA" id="ARBA00008080"/>
    </source>
</evidence>
<dbReference type="InterPro" id="IPR001892">
    <property type="entry name" value="Ribosomal_uS13"/>
</dbReference>
<keyword evidence="3" id="KW-0687">Ribonucleoprotein</keyword>
<dbReference type="STRING" id="10181.G5B122"/>
<dbReference type="Pfam" id="PF00416">
    <property type="entry name" value="Ribosomal_S13"/>
    <property type="match status" value="1"/>
</dbReference>
<dbReference type="Proteomes" id="UP000006813">
    <property type="component" value="Unassembled WGS sequence"/>
</dbReference>
<dbReference type="GO" id="GO:0003735">
    <property type="term" value="F:structural constituent of ribosome"/>
    <property type="evidence" value="ECO:0007669"/>
    <property type="project" value="InterPro"/>
</dbReference>
<proteinExistence type="inferred from homology"/>
<protein>
    <submittedName>
        <fullName evidence="4">40S ribosomal protein S18</fullName>
    </submittedName>
</protein>
<gene>
    <name evidence="4" type="ORF">GW7_14190</name>
</gene>
<dbReference type="InParanoid" id="G5B122"/>
<evidence type="ECO:0000313" key="4">
    <source>
        <dbReference type="EMBL" id="EHB02983.1"/>
    </source>
</evidence>
<dbReference type="GO" id="GO:0003723">
    <property type="term" value="F:RNA binding"/>
    <property type="evidence" value="ECO:0007669"/>
    <property type="project" value="InterPro"/>
</dbReference>
<dbReference type="EMBL" id="JH167915">
    <property type="protein sequence ID" value="EHB02983.1"/>
    <property type="molecule type" value="Genomic_DNA"/>
</dbReference>
<keyword evidence="2 4" id="KW-0689">Ribosomal protein</keyword>
<evidence type="ECO:0000313" key="5">
    <source>
        <dbReference type="Proteomes" id="UP000006813"/>
    </source>
</evidence>
<sequence length="83" mass="9837">MWRKADGDLAKKVRELTKDEVQPMITSHQNKILDWCLTKWKYGKDGKYSQVLASGVDNKLHEDLEQLKIQAHKEQCHFWSLRI</sequence>
<accession>G5B122</accession>
<organism evidence="4 5">
    <name type="scientific">Heterocephalus glaber</name>
    <name type="common">Naked mole rat</name>
    <dbReference type="NCBI Taxonomy" id="10181"/>
    <lineage>
        <taxon>Eukaryota</taxon>
        <taxon>Metazoa</taxon>
        <taxon>Chordata</taxon>
        <taxon>Craniata</taxon>
        <taxon>Vertebrata</taxon>
        <taxon>Euteleostomi</taxon>
        <taxon>Mammalia</taxon>
        <taxon>Eutheria</taxon>
        <taxon>Euarchontoglires</taxon>
        <taxon>Glires</taxon>
        <taxon>Rodentia</taxon>
        <taxon>Hystricomorpha</taxon>
        <taxon>Bathyergidae</taxon>
        <taxon>Heterocephalus</taxon>
    </lineage>
</organism>
<evidence type="ECO:0000256" key="3">
    <source>
        <dbReference type="ARBA" id="ARBA00023274"/>
    </source>
</evidence>
<dbReference type="AlphaFoldDB" id="G5B122"/>
<comment type="similarity">
    <text evidence="1">Belongs to the universal ribosomal protein uS13 family.</text>
</comment>
<reference evidence="4 5" key="1">
    <citation type="journal article" date="2011" name="Nature">
        <title>Genome sequencing reveals insights into physiology and longevity of the naked mole rat.</title>
        <authorList>
            <person name="Kim E.B."/>
            <person name="Fang X."/>
            <person name="Fushan A.A."/>
            <person name="Huang Z."/>
            <person name="Lobanov A.V."/>
            <person name="Han L."/>
            <person name="Marino S.M."/>
            <person name="Sun X."/>
            <person name="Turanov A.A."/>
            <person name="Yang P."/>
            <person name="Yim S.H."/>
            <person name="Zhao X."/>
            <person name="Kasaikina M.V."/>
            <person name="Stoletzki N."/>
            <person name="Peng C."/>
            <person name="Polak P."/>
            <person name="Xiong Z."/>
            <person name="Kiezun A."/>
            <person name="Zhu Y."/>
            <person name="Chen Y."/>
            <person name="Kryukov G.V."/>
            <person name="Zhang Q."/>
            <person name="Peshkin L."/>
            <person name="Yang L."/>
            <person name="Bronson R.T."/>
            <person name="Buffenstein R."/>
            <person name="Wang B."/>
            <person name="Han C."/>
            <person name="Li Q."/>
            <person name="Chen L."/>
            <person name="Zhao W."/>
            <person name="Sunyaev S.R."/>
            <person name="Park T.J."/>
            <person name="Zhang G."/>
            <person name="Wang J."/>
            <person name="Gladyshev V.N."/>
        </authorList>
    </citation>
    <scope>NUCLEOTIDE SEQUENCE [LARGE SCALE GENOMIC DNA]</scope>
</reference>
<evidence type="ECO:0000256" key="2">
    <source>
        <dbReference type="ARBA" id="ARBA00022980"/>
    </source>
</evidence>
<dbReference type="GO" id="GO:0005840">
    <property type="term" value="C:ribosome"/>
    <property type="evidence" value="ECO:0007669"/>
    <property type="project" value="UniProtKB-KW"/>
</dbReference>
<dbReference type="InterPro" id="IPR027437">
    <property type="entry name" value="Rbsml_uS13_C"/>
</dbReference>
<dbReference type="GO" id="GO:0006412">
    <property type="term" value="P:translation"/>
    <property type="evidence" value="ECO:0007669"/>
    <property type="project" value="InterPro"/>
</dbReference>
<dbReference type="Gene3D" id="4.10.910.10">
    <property type="entry name" value="30s ribosomal protein s13, domain 2"/>
    <property type="match status" value="1"/>
</dbReference>
<dbReference type="GO" id="GO:1990904">
    <property type="term" value="C:ribonucleoprotein complex"/>
    <property type="evidence" value="ECO:0007669"/>
    <property type="project" value="UniProtKB-KW"/>
</dbReference>
<name>G5B122_HETGA</name>